<dbReference type="InterPro" id="IPR056822">
    <property type="entry name" value="TEN_NHL"/>
</dbReference>
<dbReference type="InterPro" id="IPR008969">
    <property type="entry name" value="CarboxyPept-like_regulatory"/>
</dbReference>
<dbReference type="SUPFAM" id="SSF63829">
    <property type="entry name" value="Calcium-dependent phosphotriesterase"/>
    <property type="match status" value="1"/>
</dbReference>
<dbReference type="Gene3D" id="2.120.10.30">
    <property type="entry name" value="TolB, C-terminal domain"/>
    <property type="match status" value="3"/>
</dbReference>
<dbReference type="InterPro" id="IPR011042">
    <property type="entry name" value="6-blade_b-propeller_TolB-like"/>
</dbReference>
<dbReference type="CDD" id="cd00081">
    <property type="entry name" value="Hint"/>
    <property type="match status" value="1"/>
</dbReference>
<dbReference type="InterPro" id="IPR003587">
    <property type="entry name" value="Hint_dom_N"/>
</dbReference>
<dbReference type="Gene3D" id="2.170.16.10">
    <property type="entry name" value="Hedgehog/Intein (Hint) domain"/>
    <property type="match status" value="1"/>
</dbReference>
<dbReference type="Pfam" id="PF25023">
    <property type="entry name" value="TEN_YD-shell"/>
    <property type="match status" value="1"/>
</dbReference>
<dbReference type="EMBL" id="AP024488">
    <property type="protein sequence ID" value="BCS98768.1"/>
    <property type="molecule type" value="Genomic_DNA"/>
</dbReference>
<dbReference type="SUPFAM" id="SSF51294">
    <property type="entry name" value="Hedgehog/intein (Hint) domain"/>
    <property type="match status" value="1"/>
</dbReference>
<dbReference type="PROSITE" id="PS51257">
    <property type="entry name" value="PROKAR_LIPOPROTEIN"/>
    <property type="match status" value="1"/>
</dbReference>
<evidence type="ECO:0000256" key="1">
    <source>
        <dbReference type="ARBA" id="ARBA00022536"/>
    </source>
</evidence>
<sequence>MLPIRKLTYFLLLLSISFLAGCEIEGYFRAEPDTIIRGESATLIWDLEQYSAQADSASIEPEIGSVRVNGSYLVRPDETTTYTITWTGKDLSGKEGTATEKTTVTVIQPPECSLEASSDTVIEGEPITLLWTSKNADSYVIDPHVGDVDPEGWRVVYPAGDTTYTLKVSGPGGTEEASVSITTRPSITVTEPDGVRDYSHQSFTVRWADVDTDENAEISIYYDTGNIGADGALIADGIYENQDSTYDTAIWNTEQVPEGSYYIYAVIDDGKTEPVIVYSDFKVIVDHHSPRFNDISPKSVTELNTLSFYVSANDPNSDPLTFSAANFPEGVSFNSSTGNFSWTPSLGQVGTYNVQFSVTDGVNTDTVDVEITVNKHPVSVTLNANPESIKCGEPTVLSWSSIYAESYTIEPDVGVFTSEGIVSVSPSAPTTYTITATGESGTATDSVTVGINPPEVTISSDVSEIQLQYGQSAKLTWSTSCADSCVIEPEVGENLLNGSAVVTPDYSTEYTITATGPGGTTQKSVIVKVVGPPMVKLSVSQSEIIYGEPVILNWAVKNVSPRPFINQGIGSVEPVGSRELKPDYTTTYAISASNEDKSVFHTITVRVVGSPPPESLSEGSFGEKYQDLVPGDASLESYDEKRFVILTGTVNEINDTPLSGVRVEVFDHPEYGSVLTDSEGRFSIPADGGGVLKLVYTKEDYITSHRQQETSWNDVVIFDPIALVQKDPIETIVTFDGNPGTIITHKSTKIIDPEFGDRSCTMVFTGDNMAYEMDKYGNVIRPLSTITTRATEFTTPESMPSILPPLSAYTYCSELEVDGVERVKFDKPVIVYVDNFLDFPVGGIVPVGYYDRDKGQWIPSENGVVVELLDMNSDGAVDALDSDGDGYPDDLDQDGLYSDEIEGLEESDVYTPGTTYWRVSVNHFTPDDFNWPYGLPRNAISPNPDGEPSSDSDDSECFAEGTVVQSPHGFTPIEQLSEGDHVWSFDEKTGEKILNQISRIYATPDRNLLELTFQGAEEMLEIIRVTPEHPFMVSKRGWTSAEELSPGDLIVSFGGKTITFKSRRQGPEAEIVYNLEVENTHCYFVGESGLLVHNACTGNVDHKKRVLHQDIPIAGTDMPLHYASNRVVNEYKQKVTVPVSGGSVPDSLVAIQVNMDIAGKRFSQTLSALPSQKAEFVYDNRDFRERVLSGRVDAKISIGFVYKAVYKAPWRDIAFGQSGGDSYTWSRARQEITLWRRATLPVYIYSKGANHELSDEIAEGWSLSSQHQVNPSVPSTLYKGDGTTIQNNISIISTVAGTGVEGYNGDGIPAVEAQLRAPRDIAIGPQGNLFICDSYSRVRKVDKNGIITTVAGGGTSGSTEDGIPAVEAYLSPLIIALDPQGNLFIADRSTRRIRKVDTNGIITTVGGEDVWGARDIPLYNPTSIAIDMHGNLYIADTFNRIRKVDTNGIITQIAGIGDVEAYLVGGYYTGEGIPAVEAYLDSKDIALDSQGNLFIAEPALKRIRKVDSNGIITTVAGIGFGVFNGDGIPAVEASLFNPDSIAIDPQGNLFIYDGYYRIRKVDTNGIITTMAGTGICCYNGEGIPAVEAALSRVVSDIAVNHQGTVFVAGERGHRVRKICSRSSFFNGTSIADIPFADENGLGYIMASNGRHKETIDLETGKTLLKFDYDENNLYITDHFGKQVEIVYQDDVPVEIIAPYGVVTKLGIEDNQLKTVTYPDDSYYEFGYTDEGLMEYAVDPEKNRFDYSYNDIGRLTDVFDSEDGHWDYARTAGSDGSIEVAITSVEGNQITSVDHKYSTGKFTSKMTRSTGDVTDSEVSADKLRLTSTALCGMDLSLKYGLDPEHKARFVKEMTLTTTSGLAQTTLRDKIYEDMDTDSIPGLITETITTNSKPTKIVHNVLTATKTVTTPENRTVTSSYDKTTLLPTNISVEGLNDVTYTYYPAGHLHYGRLHYVTSGTRKTEYIYDDDGNLHAIIGPDLKETIFEEYDLMGRVKLIRRPDKTTVGFEYDNNGNMTALVNPSNKRHGFGFNGVDLRDTYTTPHPRGYSYKYDRDRRLTHIYFPSEKEIFFDYDDGHGNKSLLREIITPEDIISYTYACGSKVGTITKDTESLTWGYDDDLVTSTTSNGILSQAVSYRYDNDGDFTMDGLTYAGKTYELSYDNDGLLTGSGDYTVTRKPENGLPDAVTGGVLSLYRSFNGYGEIDGVASTVGGVNAASWAVTDRDNAGRIKEKTETVDGVTDTYSYDYDDNGRLETVTKNGTLVEEYGYSKIPYGTCTVRTNTLRGITAQDLHYDEEDRLLSIGETSYFYDEDGFLESKVKGDETTTYTYSSRGELLSVALPYSRIITYLHDPLGRRIAKQVNGVITEKYLWEGLTTLLAVFDGSDNLIMRFEYADDRMPISMTKGSDTYTLLYDQVGTLRAVSDSSGNIVKQGTYDTFGYVLSDTNDAFTVPFGFAGGLHDRDTGLVRFGYRDYDPESCRWTAKDPILFEGGDTDLYGYVLDDPVNLVDPEGLHGLILSKPPTYFRPINRLTPNQRFTPRPIPRQTPKPELIRLERYMPPVELEKTWWGEFLETLSNLLDWGGGGAIGVGGAYIPPSGNNGDQCHDDNNDIDTRGVYDPVNNPFGYI</sequence>
<reference evidence="6 7" key="1">
    <citation type="submission" date="2021-02" db="EMBL/GenBank/DDBJ databases">
        <title>Complete genome of Desulfoluna sp. strain ASN36.</title>
        <authorList>
            <person name="Takahashi A."/>
            <person name="Kojima H."/>
            <person name="Fukui M."/>
        </authorList>
    </citation>
    <scope>NUCLEOTIDE SEQUENCE [LARGE SCALE GENOMIC DNA]</scope>
    <source>
        <strain evidence="6 7">ASN36</strain>
    </source>
</reference>
<dbReference type="InterPro" id="IPR036844">
    <property type="entry name" value="Hint_dom_sf"/>
</dbReference>
<dbReference type="InterPro" id="IPR056823">
    <property type="entry name" value="TEN-like_YD-shell"/>
</dbReference>
<evidence type="ECO:0000256" key="3">
    <source>
        <dbReference type="ARBA" id="ARBA00023157"/>
    </source>
</evidence>
<accession>A0ABM7PND0</accession>
<proteinExistence type="predicted"/>
<dbReference type="SUPFAM" id="SSF49313">
    <property type="entry name" value="Cadherin-like"/>
    <property type="match status" value="1"/>
</dbReference>
<organism evidence="6 7">
    <name type="scientific">Desulfoluna limicola</name>
    <dbReference type="NCBI Taxonomy" id="2810562"/>
    <lineage>
        <taxon>Bacteria</taxon>
        <taxon>Pseudomonadati</taxon>
        <taxon>Thermodesulfobacteriota</taxon>
        <taxon>Desulfobacteria</taxon>
        <taxon>Desulfobacterales</taxon>
        <taxon>Desulfolunaceae</taxon>
        <taxon>Desulfoluna</taxon>
    </lineage>
</organism>
<dbReference type="Pfam" id="PF07591">
    <property type="entry name" value="PT-HINT"/>
    <property type="match status" value="1"/>
</dbReference>
<dbReference type="PROSITE" id="PS50818">
    <property type="entry name" value="INTEIN_C_TER"/>
    <property type="match status" value="1"/>
</dbReference>
<dbReference type="InterPro" id="IPR006141">
    <property type="entry name" value="Intein_N"/>
</dbReference>
<keyword evidence="1" id="KW-0245">EGF-like domain</keyword>
<dbReference type="PANTHER" id="PTHR11219">
    <property type="entry name" value="TENEURIN AND N-ACETYLGLUCOSAMINE-1-PHOSPHODIESTER ALPHA-N-ACETYLGLUCOSAMINIDASE"/>
    <property type="match status" value="1"/>
</dbReference>
<feature type="domain" description="Hint" evidence="5">
    <location>
        <begin position="955"/>
        <end position="1054"/>
    </location>
</feature>
<dbReference type="RefSeq" id="WP_236890141.1">
    <property type="nucleotide sequence ID" value="NZ_AP024488.1"/>
</dbReference>
<dbReference type="Gene3D" id="2.60.40.10">
    <property type="entry name" value="Immunoglobulins"/>
    <property type="match status" value="1"/>
</dbReference>
<evidence type="ECO:0000256" key="4">
    <source>
        <dbReference type="SAM" id="MobiDB-lite"/>
    </source>
</evidence>
<dbReference type="Pfam" id="PF25020">
    <property type="entry name" value="TTR_TEN1-4"/>
    <property type="match status" value="1"/>
</dbReference>
<dbReference type="InterPro" id="IPR051216">
    <property type="entry name" value="Teneurin"/>
</dbReference>
<dbReference type="Gene3D" id="2.180.10.10">
    <property type="entry name" value="RHS repeat-associated core"/>
    <property type="match status" value="1"/>
</dbReference>
<dbReference type="Proteomes" id="UP001320148">
    <property type="component" value="Chromosome"/>
</dbReference>
<dbReference type="SUPFAM" id="SSF49464">
    <property type="entry name" value="Carboxypeptidase regulatory domain-like"/>
    <property type="match status" value="1"/>
</dbReference>
<evidence type="ECO:0000256" key="2">
    <source>
        <dbReference type="ARBA" id="ARBA00022737"/>
    </source>
</evidence>
<dbReference type="InterPro" id="IPR022385">
    <property type="entry name" value="Rhs_assc_core"/>
</dbReference>
<dbReference type="CDD" id="cd14953">
    <property type="entry name" value="NHL_like_1"/>
    <property type="match status" value="1"/>
</dbReference>
<dbReference type="PROSITE" id="PS50817">
    <property type="entry name" value="INTEIN_N_TER"/>
    <property type="match status" value="1"/>
</dbReference>
<dbReference type="Pfam" id="PF25021">
    <property type="entry name" value="TEN_NHL"/>
    <property type="match status" value="2"/>
</dbReference>
<name>A0ABM7PND0_9BACT</name>
<dbReference type="InterPro" id="IPR030934">
    <property type="entry name" value="Intein_C"/>
</dbReference>
<dbReference type="PANTHER" id="PTHR11219:SF69">
    <property type="entry name" value="TENEURIN-A"/>
    <property type="match status" value="1"/>
</dbReference>
<dbReference type="InterPro" id="IPR013783">
    <property type="entry name" value="Ig-like_fold"/>
</dbReference>
<dbReference type="NCBIfam" id="TIGR01443">
    <property type="entry name" value="intein_Cterm"/>
    <property type="match status" value="1"/>
</dbReference>
<evidence type="ECO:0000259" key="5">
    <source>
        <dbReference type="SMART" id="SM00306"/>
    </source>
</evidence>
<dbReference type="InterPro" id="IPR015919">
    <property type="entry name" value="Cadherin-like_sf"/>
</dbReference>
<evidence type="ECO:0000313" key="7">
    <source>
        <dbReference type="Proteomes" id="UP001320148"/>
    </source>
</evidence>
<feature type="compositionally biased region" description="Acidic residues" evidence="4">
    <location>
        <begin position="948"/>
        <end position="957"/>
    </location>
</feature>
<keyword evidence="2" id="KW-0677">Repeat</keyword>
<keyword evidence="7" id="KW-1185">Reference proteome</keyword>
<dbReference type="InterPro" id="IPR056820">
    <property type="entry name" value="TEN_TTR-like"/>
</dbReference>
<protein>
    <recommendedName>
        <fullName evidence="5">Hint domain-containing protein</fullName>
    </recommendedName>
</protein>
<dbReference type="Pfam" id="PF05345">
    <property type="entry name" value="He_PIG"/>
    <property type="match status" value="1"/>
</dbReference>
<gene>
    <name evidence="6" type="ORF">DSLASN_44000</name>
</gene>
<dbReference type="SMART" id="SM00306">
    <property type="entry name" value="HintN"/>
    <property type="match status" value="1"/>
</dbReference>
<feature type="region of interest" description="Disordered" evidence="4">
    <location>
        <begin position="935"/>
        <end position="957"/>
    </location>
</feature>
<dbReference type="NCBIfam" id="TIGR03696">
    <property type="entry name" value="Rhs_assc_core"/>
    <property type="match status" value="1"/>
</dbReference>
<keyword evidence="3" id="KW-1015">Disulfide bond</keyword>
<evidence type="ECO:0000313" key="6">
    <source>
        <dbReference type="EMBL" id="BCS98768.1"/>
    </source>
</evidence>